<protein>
    <submittedName>
        <fullName evidence="1">Uncharacterized protein</fullName>
    </submittedName>
</protein>
<keyword evidence="2" id="KW-1185">Reference proteome</keyword>
<dbReference type="RefSeq" id="WP_141275425.1">
    <property type="nucleotide sequence ID" value="NZ_BJMM01000012.1"/>
</dbReference>
<gene>
    <name evidence="1" type="ORF">SCA03_29760</name>
</gene>
<evidence type="ECO:0000313" key="2">
    <source>
        <dbReference type="Proteomes" id="UP000319210"/>
    </source>
</evidence>
<dbReference type="EMBL" id="BJMM01000012">
    <property type="protein sequence ID" value="GEB50425.1"/>
    <property type="molecule type" value="Genomic_DNA"/>
</dbReference>
<name>A0A4Y3QYC9_STRCI</name>
<organism evidence="1 2">
    <name type="scientific">Streptomyces cacaoi</name>
    <dbReference type="NCBI Taxonomy" id="1898"/>
    <lineage>
        <taxon>Bacteria</taxon>
        <taxon>Bacillati</taxon>
        <taxon>Actinomycetota</taxon>
        <taxon>Actinomycetes</taxon>
        <taxon>Kitasatosporales</taxon>
        <taxon>Streptomycetaceae</taxon>
        <taxon>Streptomyces</taxon>
    </lineage>
</organism>
<comment type="caution">
    <text evidence="1">The sequence shown here is derived from an EMBL/GenBank/DDBJ whole genome shotgun (WGS) entry which is preliminary data.</text>
</comment>
<accession>A0A4Y3QYC9</accession>
<dbReference type="Proteomes" id="UP000319210">
    <property type="component" value="Unassembled WGS sequence"/>
</dbReference>
<sequence>MRIRVVNSHDYMTEGETHITREDVYGALRTAPGTHKELFISLGPGTSVERVDSTKGRRIYGSAWVGIIQYPDGGIATVARQGIPHRLGREVVEQGEAENQYH</sequence>
<evidence type="ECO:0000313" key="1">
    <source>
        <dbReference type="EMBL" id="GEB50425.1"/>
    </source>
</evidence>
<dbReference type="AlphaFoldDB" id="A0A4Y3QYC9"/>
<proteinExistence type="predicted"/>
<reference evidence="1 2" key="1">
    <citation type="submission" date="2019-06" db="EMBL/GenBank/DDBJ databases">
        <title>Whole genome shotgun sequence of Streptomyces cacaoi subsp. cacaoi NBRC 12748.</title>
        <authorList>
            <person name="Hosoyama A."/>
            <person name="Uohara A."/>
            <person name="Ohji S."/>
            <person name="Ichikawa N."/>
        </authorList>
    </citation>
    <scope>NUCLEOTIDE SEQUENCE [LARGE SCALE GENOMIC DNA]</scope>
    <source>
        <strain evidence="1 2">NBRC 12748</strain>
    </source>
</reference>